<dbReference type="Proteomes" id="UP001187531">
    <property type="component" value="Unassembled WGS sequence"/>
</dbReference>
<evidence type="ECO:0000313" key="2">
    <source>
        <dbReference type="Proteomes" id="UP001187531"/>
    </source>
</evidence>
<comment type="caution">
    <text evidence="1">The sequence shown here is derived from an EMBL/GenBank/DDBJ whole genome shotgun (WGS) entry which is preliminary data.</text>
</comment>
<dbReference type="AlphaFoldDB" id="A0AA88HEG4"/>
<organism evidence="1 2">
    <name type="scientific">Artemia franciscana</name>
    <name type="common">Brine shrimp</name>
    <name type="synonym">Artemia sanfranciscana</name>
    <dbReference type="NCBI Taxonomy" id="6661"/>
    <lineage>
        <taxon>Eukaryota</taxon>
        <taxon>Metazoa</taxon>
        <taxon>Ecdysozoa</taxon>
        <taxon>Arthropoda</taxon>
        <taxon>Crustacea</taxon>
        <taxon>Branchiopoda</taxon>
        <taxon>Anostraca</taxon>
        <taxon>Artemiidae</taxon>
        <taxon>Artemia</taxon>
    </lineage>
</organism>
<proteinExistence type="predicted"/>
<gene>
    <name evidence="1" type="ORF">QYM36_017617</name>
</gene>
<accession>A0AA88HEG4</accession>
<keyword evidence="2" id="KW-1185">Reference proteome</keyword>
<protein>
    <submittedName>
        <fullName evidence="1">Uncharacterized protein</fullName>
    </submittedName>
</protein>
<dbReference type="EMBL" id="JAVRJZ010000040">
    <property type="protein sequence ID" value="KAK2704041.1"/>
    <property type="molecule type" value="Genomic_DNA"/>
</dbReference>
<name>A0AA88HEG4_ARTSF</name>
<evidence type="ECO:0000313" key="1">
    <source>
        <dbReference type="EMBL" id="KAK2704041.1"/>
    </source>
</evidence>
<sequence>MLPVEHNFVSKIMPKEKYKAASQKQQEAKKEAYDRGTHMIKPFAPGQQAWLNKTGQANERWIKAIVTSIYNKSSNSSMTVKTEDGAVYRRNRKFIMPDPLPTSAPACKAT</sequence>
<reference evidence="1" key="1">
    <citation type="submission" date="2023-07" db="EMBL/GenBank/DDBJ databases">
        <title>Chromosome-level genome assembly of Artemia franciscana.</title>
        <authorList>
            <person name="Jo E."/>
        </authorList>
    </citation>
    <scope>NUCLEOTIDE SEQUENCE</scope>
    <source>
        <tissue evidence="1">Whole body</tissue>
    </source>
</reference>